<feature type="region of interest" description="Disordered" evidence="1">
    <location>
        <begin position="1"/>
        <end position="23"/>
    </location>
</feature>
<dbReference type="Gene3D" id="1.10.510.10">
    <property type="entry name" value="Transferase(Phosphotransferase) domain 1"/>
    <property type="match status" value="1"/>
</dbReference>
<feature type="region of interest" description="Disordered" evidence="1">
    <location>
        <begin position="537"/>
        <end position="640"/>
    </location>
</feature>
<feature type="compositionally biased region" description="Gly residues" evidence="1">
    <location>
        <begin position="412"/>
        <end position="431"/>
    </location>
</feature>
<dbReference type="SUPFAM" id="SSF56112">
    <property type="entry name" value="Protein kinase-like (PK-like)"/>
    <property type="match status" value="1"/>
</dbReference>
<name>A0A835SF45_CHLIN</name>
<sequence>MADAQQQQQQPQPQPQQQQAQAWSFADFHPRDITFTNDLGSGGYRTVKGGVSHMHRAGFIHRDLKAPNIAVGGAVGGACTAVLLDFDQACRVGTVSGLAGTEGFRPTEAEGGTELHTEVRPIVRVLIVRVFVRMVVCTHFPSRAIATLLTVGLFGEACGPAQALFVEPGSLRAAAAAAATGGPGVMGCTSARFFCRRGNGRRGAATGEVSDDHNKKGSVDISDVPEEFKCIFRDVRSQPHLLIFNKAWVYSFIKAGYMWNDFYLAMKNDRDPDYDDGKAYKTCTLIKTCIKCMCNLWTGDPSSWQALEKLPVAMRKMIKEALTKRIQGFITNHQSANKKALIPSSYDVVPPAPGTSKAVAAQALLDLIYARFKGKLGGVVVSGMEDMGGQAGALTDGQGANGQGANAANGQGTNGQGTHGQGTNGQPPQGGEGDDGKHGDGEGGNGEGGNGEGGNGEGGNGEGGNGEGGNGEGGNGEGGNGEGGNGEGGDRGDGSPYDEYAEAYGNVGEEIGDAYLAEAARVNVRHSRRCYDVLEKRGKGVTAAGKENNKRACTGCGRHAARDDGDDDDEEEWAMEEGSEEEDTDEDYDGEEEDESRGLGGTGRGGRPRKVPERLRDGVADAGDSKRQKSNAGIATGVRPAGGIGAKLALVASQAVDAAVARRGPAAAHKPSAAAKAAGLVLIAEVGQGVGGGAKGKQVRGQPQPRAVRGAGGH</sequence>
<protein>
    <recommendedName>
        <fullName evidence="4">Protein kinase domain-containing protein</fullName>
    </recommendedName>
</protein>
<evidence type="ECO:0000256" key="1">
    <source>
        <dbReference type="SAM" id="MobiDB-lite"/>
    </source>
</evidence>
<evidence type="ECO:0000313" key="3">
    <source>
        <dbReference type="Proteomes" id="UP000650467"/>
    </source>
</evidence>
<evidence type="ECO:0008006" key="4">
    <source>
        <dbReference type="Google" id="ProtNLM"/>
    </source>
</evidence>
<dbReference type="AlphaFoldDB" id="A0A835SF45"/>
<dbReference type="InterPro" id="IPR011009">
    <property type="entry name" value="Kinase-like_dom_sf"/>
</dbReference>
<feature type="compositionally biased region" description="Low complexity" evidence="1">
    <location>
        <begin position="1"/>
        <end position="22"/>
    </location>
</feature>
<comment type="caution">
    <text evidence="2">The sequence shown here is derived from an EMBL/GenBank/DDBJ whole genome shotgun (WGS) entry which is preliminary data.</text>
</comment>
<keyword evidence="3" id="KW-1185">Reference proteome</keyword>
<feature type="region of interest" description="Disordered" evidence="1">
    <location>
        <begin position="691"/>
        <end position="714"/>
    </location>
</feature>
<feature type="compositionally biased region" description="Basic and acidic residues" evidence="1">
    <location>
        <begin position="610"/>
        <end position="627"/>
    </location>
</feature>
<accession>A0A835SF45</accession>
<feature type="compositionally biased region" description="Gly residues" evidence="1">
    <location>
        <begin position="442"/>
        <end position="487"/>
    </location>
</feature>
<feature type="compositionally biased region" description="Acidic residues" evidence="1">
    <location>
        <begin position="564"/>
        <end position="595"/>
    </location>
</feature>
<feature type="region of interest" description="Disordered" evidence="1">
    <location>
        <begin position="392"/>
        <end position="499"/>
    </location>
</feature>
<proteinExistence type="predicted"/>
<dbReference type="Proteomes" id="UP000650467">
    <property type="component" value="Unassembled WGS sequence"/>
</dbReference>
<evidence type="ECO:0000313" key="2">
    <source>
        <dbReference type="EMBL" id="KAG2422253.1"/>
    </source>
</evidence>
<gene>
    <name evidence="2" type="ORF">HXX76_016180</name>
</gene>
<reference evidence="2" key="1">
    <citation type="journal article" date="2020" name="bioRxiv">
        <title>Comparative genomics of Chlamydomonas.</title>
        <authorList>
            <person name="Craig R.J."/>
            <person name="Hasan A.R."/>
            <person name="Ness R.W."/>
            <person name="Keightley P.D."/>
        </authorList>
    </citation>
    <scope>NUCLEOTIDE SEQUENCE</scope>
    <source>
        <strain evidence="2">SAG 7.73</strain>
    </source>
</reference>
<dbReference type="OrthoDB" id="4062651at2759"/>
<dbReference type="EMBL" id="JAEHOC010000134">
    <property type="protein sequence ID" value="KAG2422253.1"/>
    <property type="molecule type" value="Genomic_DNA"/>
</dbReference>
<organism evidence="2 3">
    <name type="scientific">Chlamydomonas incerta</name>
    <dbReference type="NCBI Taxonomy" id="51695"/>
    <lineage>
        <taxon>Eukaryota</taxon>
        <taxon>Viridiplantae</taxon>
        <taxon>Chlorophyta</taxon>
        <taxon>core chlorophytes</taxon>
        <taxon>Chlorophyceae</taxon>
        <taxon>CS clade</taxon>
        <taxon>Chlamydomonadales</taxon>
        <taxon>Chlamydomonadaceae</taxon>
        <taxon>Chlamydomonas</taxon>
    </lineage>
</organism>